<dbReference type="PANTHER" id="PTHR43046:SF14">
    <property type="entry name" value="MUTT_NUDIX FAMILY PROTEIN"/>
    <property type="match status" value="1"/>
</dbReference>
<feature type="domain" description="Nudix hydrolase" evidence="5">
    <location>
        <begin position="21"/>
        <end position="147"/>
    </location>
</feature>
<evidence type="ECO:0000313" key="6">
    <source>
        <dbReference type="EMBL" id="MBT0768597.1"/>
    </source>
</evidence>
<evidence type="ECO:0000256" key="4">
    <source>
        <dbReference type="RuleBase" id="RU003476"/>
    </source>
</evidence>
<proteinExistence type="inferred from homology"/>
<organism evidence="6 7">
    <name type="scientific">Kineosporia corallincola</name>
    <dbReference type="NCBI Taxonomy" id="2835133"/>
    <lineage>
        <taxon>Bacteria</taxon>
        <taxon>Bacillati</taxon>
        <taxon>Actinomycetota</taxon>
        <taxon>Actinomycetes</taxon>
        <taxon>Kineosporiales</taxon>
        <taxon>Kineosporiaceae</taxon>
        <taxon>Kineosporia</taxon>
    </lineage>
</organism>
<accession>A0ABS5TBZ2</accession>
<keyword evidence="3 4" id="KW-0378">Hydrolase</keyword>
<dbReference type="CDD" id="cd02883">
    <property type="entry name" value="NUDIX_Hydrolase"/>
    <property type="match status" value="1"/>
</dbReference>
<dbReference type="PRINTS" id="PR00502">
    <property type="entry name" value="NUDIXFAMILY"/>
</dbReference>
<dbReference type="InterPro" id="IPR015797">
    <property type="entry name" value="NUDIX_hydrolase-like_dom_sf"/>
</dbReference>
<evidence type="ECO:0000259" key="5">
    <source>
        <dbReference type="PROSITE" id="PS51462"/>
    </source>
</evidence>
<dbReference type="PANTHER" id="PTHR43046">
    <property type="entry name" value="GDP-MANNOSE MANNOSYL HYDROLASE"/>
    <property type="match status" value="1"/>
</dbReference>
<evidence type="ECO:0000313" key="7">
    <source>
        <dbReference type="Proteomes" id="UP001197247"/>
    </source>
</evidence>
<sequence>MTFACDTHLVRELTEAAERDGIERHVVAAVITDDAGQVLIVRRAGDDVRGGRWELPSGAVDEGEQLTQALLREVEEETGLRVLDVNEYLGCFDYPSGSGASTRQSTFTVDVTGVLRLDPHEHDAHDWAARDTTRVSAEVQEILRTIG</sequence>
<dbReference type="Gene3D" id="3.90.79.10">
    <property type="entry name" value="Nucleoside Triphosphate Pyrophosphohydrolase"/>
    <property type="match status" value="1"/>
</dbReference>
<dbReference type="RefSeq" id="WP_214154890.1">
    <property type="nucleotide sequence ID" value="NZ_JAHBAY010000002.1"/>
</dbReference>
<comment type="cofactor">
    <cofactor evidence="1">
        <name>Mg(2+)</name>
        <dbReference type="ChEBI" id="CHEBI:18420"/>
    </cofactor>
</comment>
<dbReference type="PROSITE" id="PS51462">
    <property type="entry name" value="NUDIX"/>
    <property type="match status" value="1"/>
</dbReference>
<dbReference type="InterPro" id="IPR000086">
    <property type="entry name" value="NUDIX_hydrolase_dom"/>
</dbReference>
<reference evidence="6 7" key="1">
    <citation type="submission" date="2021-05" db="EMBL/GenBank/DDBJ databases">
        <title>Kineosporia and Streptomyces sp. nov. two new marine actinobacteria isolated from Coral.</title>
        <authorList>
            <person name="Buangrab K."/>
            <person name="Sutthacheep M."/>
            <person name="Yeemin T."/>
            <person name="Harunari E."/>
            <person name="Igarashi Y."/>
            <person name="Kanchanasin P."/>
            <person name="Tanasupawat S."/>
            <person name="Phongsopitanun W."/>
        </authorList>
    </citation>
    <scope>NUCLEOTIDE SEQUENCE [LARGE SCALE GENOMIC DNA]</scope>
    <source>
        <strain evidence="6 7">J2-2</strain>
    </source>
</reference>
<evidence type="ECO:0000256" key="2">
    <source>
        <dbReference type="ARBA" id="ARBA00005582"/>
    </source>
</evidence>
<evidence type="ECO:0000256" key="1">
    <source>
        <dbReference type="ARBA" id="ARBA00001946"/>
    </source>
</evidence>
<comment type="similarity">
    <text evidence="2 4">Belongs to the Nudix hydrolase family.</text>
</comment>
<name>A0ABS5TBZ2_9ACTN</name>
<dbReference type="Pfam" id="PF00293">
    <property type="entry name" value="NUDIX"/>
    <property type="match status" value="1"/>
</dbReference>
<dbReference type="SUPFAM" id="SSF55811">
    <property type="entry name" value="Nudix"/>
    <property type="match status" value="1"/>
</dbReference>
<dbReference type="Proteomes" id="UP001197247">
    <property type="component" value="Unassembled WGS sequence"/>
</dbReference>
<dbReference type="InterPro" id="IPR020476">
    <property type="entry name" value="Nudix_hydrolase"/>
</dbReference>
<keyword evidence="7" id="KW-1185">Reference proteome</keyword>
<comment type="caution">
    <text evidence="6">The sequence shown here is derived from an EMBL/GenBank/DDBJ whole genome shotgun (WGS) entry which is preliminary data.</text>
</comment>
<gene>
    <name evidence="6" type="ORF">KIH74_06645</name>
</gene>
<dbReference type="EMBL" id="JAHBAY010000002">
    <property type="protein sequence ID" value="MBT0768597.1"/>
    <property type="molecule type" value="Genomic_DNA"/>
</dbReference>
<evidence type="ECO:0000256" key="3">
    <source>
        <dbReference type="ARBA" id="ARBA00022801"/>
    </source>
</evidence>
<dbReference type="PROSITE" id="PS00893">
    <property type="entry name" value="NUDIX_BOX"/>
    <property type="match status" value="1"/>
</dbReference>
<protein>
    <submittedName>
        <fullName evidence="6">NUDIX domain-containing protein</fullName>
    </submittedName>
</protein>
<dbReference type="InterPro" id="IPR020084">
    <property type="entry name" value="NUDIX_hydrolase_CS"/>
</dbReference>